<sequence>MAKNPTIRQGRRATFIASLIAIIITVVIGITQLFGIAEGTAWTIAVHVATLGGTALLLNEVFLEGKHTGIRNRSFTLGEIIEVVIAVLALVATLAGLLSDFTGTTLFEVPGLIQGLIILIIPLLLGQELFSE</sequence>
<evidence type="ECO:0000256" key="1">
    <source>
        <dbReference type="SAM" id="Phobius"/>
    </source>
</evidence>
<protein>
    <submittedName>
        <fullName evidence="2">Uncharacterized protein</fullName>
    </submittedName>
</protein>
<evidence type="ECO:0000313" key="3">
    <source>
        <dbReference type="Proteomes" id="UP001321047"/>
    </source>
</evidence>
<organism evidence="2 3">
    <name type="scientific">Natronosalvus hydrolyticus</name>
    <dbReference type="NCBI Taxonomy" id="2979988"/>
    <lineage>
        <taxon>Archaea</taxon>
        <taxon>Methanobacteriati</taxon>
        <taxon>Methanobacteriota</taxon>
        <taxon>Stenosarchaea group</taxon>
        <taxon>Halobacteria</taxon>
        <taxon>Halobacteriales</taxon>
        <taxon>Natrialbaceae</taxon>
        <taxon>Natronosalvus</taxon>
    </lineage>
</organism>
<evidence type="ECO:0000313" key="2">
    <source>
        <dbReference type="EMBL" id="MCU4753493.1"/>
    </source>
</evidence>
<reference evidence="2 3" key="1">
    <citation type="submission" date="2022-09" db="EMBL/GenBank/DDBJ databases">
        <title>Enrichment on poylsaccharides allowed isolation of novel metabolic and taxonomic groups of Haloarchaea.</title>
        <authorList>
            <person name="Sorokin D.Y."/>
            <person name="Elcheninov A.G."/>
            <person name="Khizhniak T.V."/>
            <person name="Kolganova T.V."/>
            <person name="Kublanov I.V."/>
        </authorList>
    </citation>
    <scope>NUCLEOTIDE SEQUENCE [LARGE SCALE GENOMIC DNA]</scope>
    <source>
        <strain evidence="2 3">AArc-curdl1</strain>
    </source>
</reference>
<dbReference type="RefSeq" id="WP_342809810.1">
    <property type="nucleotide sequence ID" value="NZ_JAOPJZ010000017.1"/>
</dbReference>
<proteinExistence type="predicted"/>
<gene>
    <name evidence="2" type="ORF">OB919_16125</name>
</gene>
<keyword evidence="1" id="KW-0472">Membrane</keyword>
<feature type="transmembrane region" description="Helical" evidence="1">
    <location>
        <begin position="12"/>
        <end position="34"/>
    </location>
</feature>
<keyword evidence="3" id="KW-1185">Reference proteome</keyword>
<dbReference type="Proteomes" id="UP001321047">
    <property type="component" value="Unassembled WGS sequence"/>
</dbReference>
<dbReference type="EMBL" id="JAOPJZ010000017">
    <property type="protein sequence ID" value="MCU4753493.1"/>
    <property type="molecule type" value="Genomic_DNA"/>
</dbReference>
<name>A0AAP3E750_9EURY</name>
<feature type="transmembrane region" description="Helical" evidence="1">
    <location>
        <begin position="111"/>
        <end position="130"/>
    </location>
</feature>
<feature type="transmembrane region" description="Helical" evidence="1">
    <location>
        <begin position="80"/>
        <end position="99"/>
    </location>
</feature>
<keyword evidence="1" id="KW-0812">Transmembrane</keyword>
<keyword evidence="1" id="KW-1133">Transmembrane helix</keyword>
<comment type="caution">
    <text evidence="2">The sequence shown here is derived from an EMBL/GenBank/DDBJ whole genome shotgun (WGS) entry which is preliminary data.</text>
</comment>
<feature type="transmembrane region" description="Helical" evidence="1">
    <location>
        <begin position="40"/>
        <end position="59"/>
    </location>
</feature>
<accession>A0AAP3E750</accession>
<dbReference type="AlphaFoldDB" id="A0AAP3E750"/>